<dbReference type="Pfam" id="PF00135">
    <property type="entry name" value="COesterase"/>
    <property type="match status" value="2"/>
</dbReference>
<dbReference type="PROSITE" id="PS00941">
    <property type="entry name" value="CARBOXYLESTERASE_B_2"/>
    <property type="match status" value="2"/>
</dbReference>
<dbReference type="InterPro" id="IPR050309">
    <property type="entry name" value="Type-B_Carboxylest/Lipase"/>
</dbReference>
<name>A0A7E5WVQ0_TRINI</name>
<dbReference type="PROSITE" id="PS00122">
    <property type="entry name" value="CARBOXYLESTERASE_B_1"/>
    <property type="match status" value="2"/>
</dbReference>
<dbReference type="GO" id="GO:0052689">
    <property type="term" value="F:carboxylic ester hydrolase activity"/>
    <property type="evidence" value="ECO:0007669"/>
    <property type="project" value="UniProtKB-KW"/>
</dbReference>
<dbReference type="InterPro" id="IPR019826">
    <property type="entry name" value="Carboxylesterase_B_AS"/>
</dbReference>
<evidence type="ECO:0000256" key="1">
    <source>
        <dbReference type="ARBA" id="ARBA00005964"/>
    </source>
</evidence>
<evidence type="ECO:0000256" key="4">
    <source>
        <dbReference type="ARBA" id="ARBA00023157"/>
    </source>
</evidence>
<keyword evidence="4" id="KW-1015">Disulfide bond</keyword>
<keyword evidence="3" id="KW-0378">Hydrolase</keyword>
<sequence>MVQVKVTEGFLEGELVNNEFGGQFCSFKGIPYAQPPVGDLRFKAPQPAKPWDGIRSAKEFGSVAYQHDMFNMYPPRGGEDCLYLNVYTPELRPDKPLPVMVWIHGGGFMSGSGNDDIYGPEFLVRQGVILVTFNYRLEVLGFLCLDTEDVPGNAGMKDQVAALRWVNKNISNFGGDPDNVTIFGESAGGASVSHHLVSPMSKGLFKRAIAQSGVTTASWAKTFKPRERALVLARQLGYESENEEGLYEFFKAVPIESLIHKQTPISFAEQECSCFQLYFGIVCEKKFGNDERFFFDRVSDNLENNCIHEGVDVITGYTKDEGVLIYAFGELAKMIKQANSLSTYFTPKHILENLPLSDQIAVGKKIRNYYMSNKNRKQDWEKLASYFGFEMFIYPALKWTKIASKSKRNKIYLYRFSCISERNIACKVMLLDRVTGGKPLTAHVDDLFYLFNNKLGPKADINSKAFNHIENVTKLWTNFAKYGNPTPDCELGVKWSPYSFGNEEFLDIGNVLEAGTAPESDEFQFWDGIFKEYLPQLENRIFYRSYYLSVAELCRLSIMVQVKVTEGVLEGELVDSKYGSKFCSFKGVPYAQPPLGDLRFKAPVPPKPWTRVRKAKEFGPICYQYEMFFDKGARNGSEDCLYLNVYTPDVNPEKPLPVMFWIHGGGLISGSGNDDFYSPEFLLRQGVVVVTINYRLEVFGFLCLNTADVPGNAGMKDQVQALRWVNKNISNFGGDPNNITIFGESAGGGSVSYHLISPMSKGLFQRAICQSGVSLCHWMHGYYPRDKALALARKLEFYSEDDKELYEFFKKQPKEALVEINDVPFTLFELTGQPSVEFNIVDERKFGNNERFFYGDLMDVVSNGTHEGVDIMTGYTADEGMLALGIIKDLDKVLFAARNLPQVFVGEEVSLNLSVKDQIEMGKRIRNYYFKNQAKYNWKDLARFYSFDLFVLPALRWIKLCSRTKKNKTYLYKFTCKTERNITSNLMGLGHLLQGEIVVAHGDELMYLFNAHEAAMDINVNSDDFQHIERITKLWTNFAKYGNPTPDGSLGVTWKPYTIENQNYLDIGNKLSTGTSPDEEELQFWEKILQEFGQKLY</sequence>
<keyword evidence="5" id="KW-0325">Glycoprotein</keyword>
<accession>A0A7E5WVQ0</accession>
<feature type="domain" description="Carboxylesterase type B" evidence="6">
    <location>
        <begin position="3"/>
        <end position="526"/>
    </location>
</feature>
<evidence type="ECO:0000256" key="2">
    <source>
        <dbReference type="ARBA" id="ARBA00022487"/>
    </source>
</evidence>
<evidence type="ECO:0000259" key="6">
    <source>
        <dbReference type="Pfam" id="PF00135"/>
    </source>
</evidence>
<dbReference type="FunFam" id="3.40.50.1820:FF:000092">
    <property type="entry name" value="Carboxylic ester hydrolase"/>
    <property type="match status" value="2"/>
</dbReference>
<keyword evidence="7" id="KW-1185">Reference proteome</keyword>
<dbReference type="SUPFAM" id="SSF53474">
    <property type="entry name" value="alpha/beta-Hydrolases"/>
    <property type="match status" value="2"/>
</dbReference>
<evidence type="ECO:0000256" key="3">
    <source>
        <dbReference type="ARBA" id="ARBA00022801"/>
    </source>
</evidence>
<dbReference type="Gene3D" id="3.40.50.1820">
    <property type="entry name" value="alpha/beta hydrolase"/>
    <property type="match status" value="2"/>
</dbReference>
<dbReference type="Proteomes" id="UP000322000">
    <property type="component" value="Chromosome 27"/>
</dbReference>
<dbReference type="GeneID" id="113505755"/>
<evidence type="ECO:0000313" key="7">
    <source>
        <dbReference type="Proteomes" id="UP000322000"/>
    </source>
</evidence>
<dbReference type="InParanoid" id="A0A7E5WVQ0"/>
<dbReference type="PANTHER" id="PTHR11559">
    <property type="entry name" value="CARBOXYLESTERASE"/>
    <property type="match status" value="1"/>
</dbReference>
<evidence type="ECO:0000256" key="5">
    <source>
        <dbReference type="ARBA" id="ARBA00023180"/>
    </source>
</evidence>
<dbReference type="KEGG" id="tnl:113505755"/>
<dbReference type="RefSeq" id="XP_026744362.1">
    <property type="nucleotide sequence ID" value="XM_026888561.1"/>
</dbReference>
<dbReference type="OrthoDB" id="19653at2759"/>
<organism evidence="7 8">
    <name type="scientific">Trichoplusia ni</name>
    <name type="common">Cabbage looper</name>
    <dbReference type="NCBI Taxonomy" id="7111"/>
    <lineage>
        <taxon>Eukaryota</taxon>
        <taxon>Metazoa</taxon>
        <taxon>Ecdysozoa</taxon>
        <taxon>Arthropoda</taxon>
        <taxon>Hexapoda</taxon>
        <taxon>Insecta</taxon>
        <taxon>Pterygota</taxon>
        <taxon>Neoptera</taxon>
        <taxon>Endopterygota</taxon>
        <taxon>Lepidoptera</taxon>
        <taxon>Glossata</taxon>
        <taxon>Ditrysia</taxon>
        <taxon>Noctuoidea</taxon>
        <taxon>Noctuidae</taxon>
        <taxon>Plusiinae</taxon>
        <taxon>Trichoplusia</taxon>
    </lineage>
</organism>
<dbReference type="AlphaFoldDB" id="A0A7E5WVQ0"/>
<gene>
    <name evidence="8" type="primary">LOC113505755</name>
</gene>
<reference evidence="8" key="1">
    <citation type="submission" date="2025-08" db="UniProtKB">
        <authorList>
            <consortium name="RefSeq"/>
        </authorList>
    </citation>
    <scope>IDENTIFICATION</scope>
</reference>
<dbReference type="InterPro" id="IPR019819">
    <property type="entry name" value="Carboxylesterase_B_CS"/>
</dbReference>
<dbReference type="InterPro" id="IPR029058">
    <property type="entry name" value="AB_hydrolase_fold"/>
</dbReference>
<dbReference type="InterPro" id="IPR002018">
    <property type="entry name" value="CarbesteraseB"/>
</dbReference>
<keyword evidence="2" id="KW-0719">Serine esterase</keyword>
<protein>
    <submittedName>
        <fullName evidence="8">Uncharacterized protein LOC113505755</fullName>
    </submittedName>
</protein>
<evidence type="ECO:0000313" key="8">
    <source>
        <dbReference type="RefSeq" id="XP_026744362.1"/>
    </source>
</evidence>
<feature type="domain" description="Carboxylesterase type B" evidence="6">
    <location>
        <begin position="561"/>
        <end position="1085"/>
    </location>
</feature>
<proteinExistence type="inferred from homology"/>
<comment type="similarity">
    <text evidence="1">Belongs to the type-B carboxylesterase/lipase family.</text>
</comment>